<reference evidence="13" key="1">
    <citation type="submission" date="2017-03" db="EMBL/GenBank/DDBJ databases">
        <title>The new red algal subphylum Proteorhodophytina comprises the largest and most divergent plastid genomes known.</title>
        <authorList>
            <person name="Munoz-Gomez S.A."/>
            <person name="Mejia-Franco F.G."/>
            <person name="Durnin K."/>
            <person name="Morgan C."/>
            <person name="Grisdale C.J."/>
            <person name="Archibald J.M."/>
            <person name="Slamovits C.H."/>
        </authorList>
    </citation>
    <scope>NUCLEOTIDE SEQUENCE</scope>
    <source>
        <strain evidence="13">UTEX LB2060</strain>
    </source>
</reference>
<geneLocation type="chloroplast" evidence="13"/>
<comment type="subcellular location">
    <subcellularLocation>
        <location evidence="1">Membrane</location>
        <topology evidence="1">Multi-pass membrane protein</topology>
    </subcellularLocation>
</comment>
<evidence type="ECO:0000256" key="12">
    <source>
        <dbReference type="SAM" id="Phobius"/>
    </source>
</evidence>
<evidence type="ECO:0000256" key="5">
    <source>
        <dbReference type="ARBA" id="ARBA00022448"/>
    </source>
</evidence>
<comment type="similarity">
    <text evidence="2">Belongs to the SecG family.</text>
</comment>
<evidence type="ECO:0000256" key="1">
    <source>
        <dbReference type="ARBA" id="ARBA00004141"/>
    </source>
</evidence>
<evidence type="ECO:0000256" key="2">
    <source>
        <dbReference type="ARBA" id="ARBA00008445"/>
    </source>
</evidence>
<organism evidence="13">
    <name type="scientific">Flintiella sanguinaria</name>
    <dbReference type="NCBI Taxonomy" id="101926"/>
    <lineage>
        <taxon>Eukaryota</taxon>
        <taxon>Rhodophyta</taxon>
        <taxon>Bangiophyceae</taxon>
        <taxon>Porphyridiales</taxon>
        <taxon>Porphyridiaceae</taxon>
        <taxon>Flintiella</taxon>
    </lineage>
</organism>
<keyword evidence="10 12" id="KW-0472">Membrane</keyword>
<dbReference type="GO" id="GO:0015450">
    <property type="term" value="F:protein-transporting ATPase activity"/>
    <property type="evidence" value="ECO:0007669"/>
    <property type="project" value="InterPro"/>
</dbReference>
<keyword evidence="9" id="KW-0811">Translocation</keyword>
<accession>A0A1X9PUJ8</accession>
<keyword evidence="13" id="KW-0150">Chloroplast</keyword>
<proteinExistence type="inferred from homology"/>
<name>A0A1X9PUJ8_9RHOD</name>
<feature type="transmembrane region" description="Helical" evidence="12">
    <location>
        <begin position="48"/>
        <end position="69"/>
    </location>
</feature>
<evidence type="ECO:0000256" key="4">
    <source>
        <dbReference type="ARBA" id="ARBA00015435"/>
    </source>
</evidence>
<dbReference type="NCBIfam" id="TIGR00810">
    <property type="entry name" value="secG"/>
    <property type="match status" value="1"/>
</dbReference>
<evidence type="ECO:0000313" key="13">
    <source>
        <dbReference type="EMBL" id="ARO91172.1"/>
    </source>
</evidence>
<gene>
    <name evidence="13" type="primary">secG</name>
</gene>
<keyword evidence="5" id="KW-0813">Transport</keyword>
<keyword evidence="6 12" id="KW-0812">Transmembrane</keyword>
<evidence type="ECO:0000256" key="6">
    <source>
        <dbReference type="ARBA" id="ARBA00022692"/>
    </source>
</evidence>
<protein>
    <recommendedName>
        <fullName evidence="4">Probable protein-export membrane protein SecG</fullName>
    </recommendedName>
    <alternativeName>
        <fullName evidence="3">Probable protein-export membrane protein secG</fullName>
    </alternativeName>
</protein>
<dbReference type="AlphaFoldDB" id="A0A1X9PUJ8"/>
<dbReference type="GO" id="GO:0016020">
    <property type="term" value="C:membrane"/>
    <property type="evidence" value="ECO:0007669"/>
    <property type="project" value="UniProtKB-SubCell"/>
</dbReference>
<dbReference type="Pfam" id="PF03840">
    <property type="entry name" value="SecG"/>
    <property type="match status" value="1"/>
</dbReference>
<dbReference type="GO" id="GO:0009306">
    <property type="term" value="P:protein secretion"/>
    <property type="evidence" value="ECO:0007669"/>
    <property type="project" value="InterPro"/>
</dbReference>
<keyword evidence="13" id="KW-0934">Plastid</keyword>
<keyword evidence="7" id="KW-0653">Protein transport</keyword>
<comment type="function">
    <text evidence="11">Involved in protein export. Participates in an early event of protein translocation across the chloroplast thylakoid membrane.</text>
</comment>
<dbReference type="InterPro" id="IPR004692">
    <property type="entry name" value="SecG"/>
</dbReference>
<evidence type="ECO:0000256" key="8">
    <source>
        <dbReference type="ARBA" id="ARBA00022989"/>
    </source>
</evidence>
<evidence type="ECO:0000256" key="3">
    <source>
        <dbReference type="ARBA" id="ARBA00013657"/>
    </source>
</evidence>
<sequence>MELRQIIKLFWYITTILLTIFILINNPKSNNIGFNSLTRTSSQMKKNINNFTWFTGISFIIITVVLGIVENN</sequence>
<feature type="transmembrane region" description="Helical" evidence="12">
    <location>
        <begin position="6"/>
        <end position="27"/>
    </location>
</feature>
<evidence type="ECO:0000256" key="9">
    <source>
        <dbReference type="ARBA" id="ARBA00023010"/>
    </source>
</evidence>
<dbReference type="EMBL" id="KY709211">
    <property type="protein sequence ID" value="ARO91172.1"/>
    <property type="molecule type" value="Genomic_DNA"/>
</dbReference>
<evidence type="ECO:0000256" key="10">
    <source>
        <dbReference type="ARBA" id="ARBA00023136"/>
    </source>
</evidence>
<evidence type="ECO:0000256" key="11">
    <source>
        <dbReference type="ARBA" id="ARBA00025638"/>
    </source>
</evidence>
<evidence type="ECO:0000256" key="7">
    <source>
        <dbReference type="ARBA" id="ARBA00022927"/>
    </source>
</evidence>
<keyword evidence="8 12" id="KW-1133">Transmembrane helix</keyword>